<accession>A0A804P6P6</accession>
<evidence type="ECO:0000313" key="2">
    <source>
        <dbReference type="Proteomes" id="UP000007305"/>
    </source>
</evidence>
<organism evidence="1 2">
    <name type="scientific">Zea mays</name>
    <name type="common">Maize</name>
    <dbReference type="NCBI Taxonomy" id="4577"/>
    <lineage>
        <taxon>Eukaryota</taxon>
        <taxon>Viridiplantae</taxon>
        <taxon>Streptophyta</taxon>
        <taxon>Embryophyta</taxon>
        <taxon>Tracheophyta</taxon>
        <taxon>Spermatophyta</taxon>
        <taxon>Magnoliopsida</taxon>
        <taxon>Liliopsida</taxon>
        <taxon>Poales</taxon>
        <taxon>Poaceae</taxon>
        <taxon>PACMAD clade</taxon>
        <taxon>Panicoideae</taxon>
        <taxon>Andropogonodae</taxon>
        <taxon>Andropogoneae</taxon>
        <taxon>Tripsacinae</taxon>
        <taxon>Zea</taxon>
    </lineage>
</organism>
<reference evidence="1" key="3">
    <citation type="submission" date="2021-05" db="UniProtKB">
        <authorList>
            <consortium name="EnsemblPlants"/>
        </authorList>
    </citation>
    <scope>IDENTIFICATION</scope>
    <source>
        <strain evidence="1">cv. B73</strain>
    </source>
</reference>
<dbReference type="Proteomes" id="UP000007305">
    <property type="component" value="Chromosome 5"/>
</dbReference>
<sequence>MPPVEATDAGKPDHFASACLERTLFGFKDPVPDAEPASTGVEVAVAPFWNREKDIKVEPKQNKGNAANELIQLPFLRVLPGVICIWRI</sequence>
<dbReference type="EnsemblPlants" id="Zm00001eb212000_T001">
    <property type="protein sequence ID" value="Zm00001eb212000_P001"/>
    <property type="gene ID" value="Zm00001eb212000"/>
</dbReference>
<dbReference type="AlphaFoldDB" id="A0A804P6P6"/>
<evidence type="ECO:0000313" key="1">
    <source>
        <dbReference type="EnsemblPlants" id="Zm00001eb212000_P001"/>
    </source>
</evidence>
<reference evidence="2" key="1">
    <citation type="journal article" date="2009" name="Science">
        <title>The B73 maize genome: complexity, diversity, and dynamics.</title>
        <authorList>
            <person name="Schnable P.S."/>
            <person name="Ware D."/>
            <person name="Fulton R.S."/>
            <person name="Stein J.C."/>
            <person name="Wei F."/>
            <person name="Pasternak S."/>
            <person name="Liang C."/>
            <person name="Zhang J."/>
            <person name="Fulton L."/>
            <person name="Graves T.A."/>
            <person name="Minx P."/>
            <person name="Reily A.D."/>
            <person name="Courtney L."/>
            <person name="Kruchowski S.S."/>
            <person name="Tomlinson C."/>
            <person name="Strong C."/>
            <person name="Delehaunty K."/>
            <person name="Fronick C."/>
            <person name="Courtney B."/>
            <person name="Rock S.M."/>
            <person name="Belter E."/>
            <person name="Du F."/>
            <person name="Kim K."/>
            <person name="Abbott R.M."/>
            <person name="Cotton M."/>
            <person name="Levy A."/>
            <person name="Marchetto P."/>
            <person name="Ochoa K."/>
            <person name="Jackson S.M."/>
            <person name="Gillam B."/>
            <person name="Chen W."/>
            <person name="Yan L."/>
            <person name="Higginbotham J."/>
            <person name="Cardenas M."/>
            <person name="Waligorski J."/>
            <person name="Applebaum E."/>
            <person name="Phelps L."/>
            <person name="Falcone J."/>
            <person name="Kanchi K."/>
            <person name="Thane T."/>
            <person name="Scimone A."/>
            <person name="Thane N."/>
            <person name="Henke J."/>
            <person name="Wang T."/>
            <person name="Ruppert J."/>
            <person name="Shah N."/>
            <person name="Rotter K."/>
            <person name="Hodges J."/>
            <person name="Ingenthron E."/>
            <person name="Cordes M."/>
            <person name="Kohlberg S."/>
            <person name="Sgro J."/>
            <person name="Delgado B."/>
            <person name="Mead K."/>
            <person name="Chinwalla A."/>
            <person name="Leonard S."/>
            <person name="Crouse K."/>
            <person name="Collura K."/>
            <person name="Kudrna D."/>
            <person name="Currie J."/>
            <person name="He R."/>
            <person name="Angelova A."/>
            <person name="Rajasekar S."/>
            <person name="Mueller T."/>
            <person name="Lomeli R."/>
            <person name="Scara G."/>
            <person name="Ko A."/>
            <person name="Delaney K."/>
            <person name="Wissotski M."/>
            <person name="Lopez G."/>
            <person name="Campos D."/>
            <person name="Braidotti M."/>
            <person name="Ashley E."/>
            <person name="Golser W."/>
            <person name="Kim H."/>
            <person name="Lee S."/>
            <person name="Lin J."/>
            <person name="Dujmic Z."/>
            <person name="Kim W."/>
            <person name="Talag J."/>
            <person name="Zuccolo A."/>
            <person name="Fan C."/>
            <person name="Sebastian A."/>
            <person name="Kramer M."/>
            <person name="Spiegel L."/>
            <person name="Nascimento L."/>
            <person name="Zutavern T."/>
            <person name="Miller B."/>
            <person name="Ambroise C."/>
            <person name="Muller S."/>
            <person name="Spooner W."/>
            <person name="Narechania A."/>
            <person name="Ren L."/>
            <person name="Wei S."/>
            <person name="Kumari S."/>
            <person name="Faga B."/>
            <person name="Levy M.J."/>
            <person name="McMahan L."/>
            <person name="Van Buren P."/>
            <person name="Vaughn M.W."/>
            <person name="Ying K."/>
            <person name="Yeh C.-T."/>
            <person name="Emrich S.J."/>
            <person name="Jia Y."/>
            <person name="Kalyanaraman A."/>
            <person name="Hsia A.-P."/>
            <person name="Barbazuk W.B."/>
            <person name="Baucom R.S."/>
            <person name="Brutnell T.P."/>
            <person name="Carpita N.C."/>
            <person name="Chaparro C."/>
            <person name="Chia J.-M."/>
            <person name="Deragon J.-M."/>
            <person name="Estill J.C."/>
            <person name="Fu Y."/>
            <person name="Jeddeloh J.A."/>
            <person name="Han Y."/>
            <person name="Lee H."/>
            <person name="Li P."/>
            <person name="Lisch D.R."/>
            <person name="Liu S."/>
            <person name="Liu Z."/>
            <person name="Nagel D.H."/>
            <person name="McCann M.C."/>
            <person name="SanMiguel P."/>
            <person name="Myers A.M."/>
            <person name="Nettleton D."/>
            <person name="Nguyen J."/>
            <person name="Penning B.W."/>
            <person name="Ponnala L."/>
            <person name="Schneider K.L."/>
            <person name="Schwartz D.C."/>
            <person name="Sharma A."/>
            <person name="Soderlund C."/>
            <person name="Springer N.M."/>
            <person name="Sun Q."/>
            <person name="Wang H."/>
            <person name="Waterman M."/>
            <person name="Westerman R."/>
            <person name="Wolfgruber T.K."/>
            <person name="Yang L."/>
            <person name="Yu Y."/>
            <person name="Zhang L."/>
            <person name="Zhou S."/>
            <person name="Zhu Q."/>
            <person name="Bennetzen J.L."/>
            <person name="Dawe R.K."/>
            <person name="Jiang J."/>
            <person name="Jiang N."/>
            <person name="Presting G.G."/>
            <person name="Wessler S.R."/>
            <person name="Aluru S."/>
            <person name="Martienssen R.A."/>
            <person name="Clifton S.W."/>
            <person name="McCombie W.R."/>
            <person name="Wing R.A."/>
            <person name="Wilson R.K."/>
        </authorList>
    </citation>
    <scope>NUCLEOTIDE SEQUENCE [LARGE SCALE GENOMIC DNA]</scope>
    <source>
        <strain evidence="2">cv. B73</strain>
    </source>
</reference>
<dbReference type="Gramene" id="Zm00001eb212000_T001">
    <property type="protein sequence ID" value="Zm00001eb212000_P001"/>
    <property type="gene ID" value="Zm00001eb212000"/>
</dbReference>
<protein>
    <submittedName>
        <fullName evidence="1">Uncharacterized protein</fullName>
    </submittedName>
</protein>
<keyword evidence="2" id="KW-1185">Reference proteome</keyword>
<reference evidence="1" key="2">
    <citation type="submission" date="2019-07" db="EMBL/GenBank/DDBJ databases">
        <authorList>
            <person name="Seetharam A."/>
            <person name="Woodhouse M."/>
            <person name="Cannon E."/>
        </authorList>
    </citation>
    <scope>NUCLEOTIDE SEQUENCE [LARGE SCALE GENOMIC DNA]</scope>
    <source>
        <strain evidence="1">cv. B73</strain>
    </source>
</reference>
<name>A0A804P6P6_MAIZE</name>
<proteinExistence type="predicted"/>
<dbReference type="InParanoid" id="A0A804P6P6"/>